<gene>
    <name evidence="1" type="ORF">PSYICH_LOCUS6597</name>
</gene>
<dbReference type="AlphaFoldDB" id="A0A9P0CY55"/>
<dbReference type="OrthoDB" id="6783928at2759"/>
<sequence>MGIHNPYDDDADESVIENQKTNEVTLEYVNAVDVLENKASTSQTIEEVQSIDSEVVTEPWKKYTPIQLQPPVSAPLVPSENKVTPVTVIKPMTSSNIAKKYVLLLDKRLQIVDTQLSHIKVENKLKIKK</sequence>
<dbReference type="Proteomes" id="UP001153636">
    <property type="component" value="Chromosome 2"/>
</dbReference>
<accession>A0A9P0CY55</accession>
<reference evidence="1" key="1">
    <citation type="submission" date="2022-01" db="EMBL/GenBank/DDBJ databases">
        <authorList>
            <person name="King R."/>
        </authorList>
    </citation>
    <scope>NUCLEOTIDE SEQUENCE</scope>
</reference>
<name>A0A9P0CY55_9CUCU</name>
<keyword evidence="2" id="KW-1185">Reference proteome</keyword>
<protein>
    <submittedName>
        <fullName evidence="1">Uncharacterized protein</fullName>
    </submittedName>
</protein>
<evidence type="ECO:0000313" key="1">
    <source>
        <dbReference type="EMBL" id="CAH1106832.1"/>
    </source>
</evidence>
<dbReference type="EMBL" id="OV651814">
    <property type="protein sequence ID" value="CAH1106832.1"/>
    <property type="molecule type" value="Genomic_DNA"/>
</dbReference>
<evidence type="ECO:0000313" key="2">
    <source>
        <dbReference type="Proteomes" id="UP001153636"/>
    </source>
</evidence>
<proteinExistence type="predicted"/>
<organism evidence="1 2">
    <name type="scientific">Psylliodes chrysocephalus</name>
    <dbReference type="NCBI Taxonomy" id="3402493"/>
    <lineage>
        <taxon>Eukaryota</taxon>
        <taxon>Metazoa</taxon>
        <taxon>Ecdysozoa</taxon>
        <taxon>Arthropoda</taxon>
        <taxon>Hexapoda</taxon>
        <taxon>Insecta</taxon>
        <taxon>Pterygota</taxon>
        <taxon>Neoptera</taxon>
        <taxon>Endopterygota</taxon>
        <taxon>Coleoptera</taxon>
        <taxon>Polyphaga</taxon>
        <taxon>Cucujiformia</taxon>
        <taxon>Chrysomeloidea</taxon>
        <taxon>Chrysomelidae</taxon>
        <taxon>Galerucinae</taxon>
        <taxon>Alticini</taxon>
        <taxon>Psylliodes</taxon>
    </lineage>
</organism>